<dbReference type="EMBL" id="APAU02000001">
    <property type="protein sequence ID" value="EUB65030.1"/>
    <property type="molecule type" value="Genomic_DNA"/>
</dbReference>
<name>W6UTS8_ECHGR</name>
<dbReference type="AlphaFoldDB" id="W6UTS8"/>
<proteinExistence type="predicted"/>
<feature type="compositionally biased region" description="Basic and acidic residues" evidence="1">
    <location>
        <begin position="51"/>
        <end position="81"/>
    </location>
</feature>
<feature type="region of interest" description="Disordered" evidence="1">
    <location>
        <begin position="47"/>
        <end position="81"/>
    </location>
</feature>
<dbReference type="CTD" id="36336014"/>
<organism evidence="2 3">
    <name type="scientific">Echinococcus granulosus</name>
    <name type="common">Hydatid tapeworm</name>
    <dbReference type="NCBI Taxonomy" id="6210"/>
    <lineage>
        <taxon>Eukaryota</taxon>
        <taxon>Metazoa</taxon>
        <taxon>Spiralia</taxon>
        <taxon>Lophotrochozoa</taxon>
        <taxon>Platyhelminthes</taxon>
        <taxon>Cestoda</taxon>
        <taxon>Eucestoda</taxon>
        <taxon>Cyclophyllidea</taxon>
        <taxon>Taeniidae</taxon>
        <taxon>Echinococcus</taxon>
        <taxon>Echinococcus granulosus group</taxon>
    </lineage>
</organism>
<keyword evidence="3" id="KW-1185">Reference proteome</keyword>
<dbReference type="RefSeq" id="XP_024356226.1">
    <property type="nucleotide sequence ID" value="XM_024489548.1"/>
</dbReference>
<evidence type="ECO:0000256" key="1">
    <source>
        <dbReference type="SAM" id="MobiDB-lite"/>
    </source>
</evidence>
<reference evidence="2 3" key="1">
    <citation type="journal article" date="2013" name="Nat. Genet.">
        <title>The genome of the hydatid tapeworm Echinococcus granulosus.</title>
        <authorList>
            <person name="Zheng H."/>
            <person name="Zhang W."/>
            <person name="Zhang L."/>
            <person name="Zhang Z."/>
            <person name="Li J."/>
            <person name="Lu G."/>
            <person name="Zhu Y."/>
            <person name="Wang Y."/>
            <person name="Huang Y."/>
            <person name="Liu J."/>
            <person name="Kang H."/>
            <person name="Chen J."/>
            <person name="Wang L."/>
            <person name="Chen A."/>
            <person name="Yu S."/>
            <person name="Gao Z."/>
            <person name="Jin L."/>
            <person name="Gu W."/>
            <person name="Wang Z."/>
            <person name="Zhao L."/>
            <person name="Shi B."/>
            <person name="Wen H."/>
            <person name="Lin R."/>
            <person name="Jones M.K."/>
            <person name="Brejova B."/>
            <person name="Vinar T."/>
            <person name="Zhao G."/>
            <person name="McManus D.P."/>
            <person name="Chen Z."/>
            <person name="Zhou Y."/>
            <person name="Wang S."/>
        </authorList>
    </citation>
    <scope>NUCLEOTIDE SEQUENCE [LARGE SCALE GENOMIC DNA]</scope>
</reference>
<comment type="caution">
    <text evidence="2">The sequence shown here is derived from an EMBL/GenBank/DDBJ whole genome shotgun (WGS) entry which is preliminary data.</text>
</comment>
<protein>
    <submittedName>
        <fullName evidence="2">Uncharacterized protein</fullName>
    </submittedName>
</protein>
<accession>W6UTS8</accession>
<dbReference type="GeneID" id="36336014"/>
<dbReference type="Proteomes" id="UP000019149">
    <property type="component" value="Unassembled WGS sequence"/>
</dbReference>
<gene>
    <name evidence="2" type="ORF">EGR_00299</name>
</gene>
<dbReference type="KEGG" id="egl:EGR_00299"/>
<sequence>MNESKSRNPYRIKIALRKNLHFTKLQRDFDWGNYHLHCPLNKTAFRKTPKHAGDDDQKQHTHDGNPDMEQGEKDPKTDQVLRDESGDCNVRLVDDVLFPVLMNFLESTSAFLYRYFIVNFGYFCPTYG</sequence>
<evidence type="ECO:0000313" key="3">
    <source>
        <dbReference type="Proteomes" id="UP000019149"/>
    </source>
</evidence>
<evidence type="ECO:0000313" key="2">
    <source>
        <dbReference type="EMBL" id="EUB65030.1"/>
    </source>
</evidence>